<dbReference type="Proteomes" id="UP001437256">
    <property type="component" value="Unassembled WGS sequence"/>
</dbReference>
<dbReference type="EMBL" id="JBBXMP010000004">
    <property type="protein sequence ID" value="KAL0071024.1"/>
    <property type="molecule type" value="Genomic_DNA"/>
</dbReference>
<organism evidence="8 9">
    <name type="scientific">Marasmius tenuissimus</name>
    <dbReference type="NCBI Taxonomy" id="585030"/>
    <lineage>
        <taxon>Eukaryota</taxon>
        <taxon>Fungi</taxon>
        <taxon>Dikarya</taxon>
        <taxon>Basidiomycota</taxon>
        <taxon>Agaricomycotina</taxon>
        <taxon>Agaricomycetes</taxon>
        <taxon>Agaricomycetidae</taxon>
        <taxon>Agaricales</taxon>
        <taxon>Marasmiineae</taxon>
        <taxon>Marasmiaceae</taxon>
        <taxon>Marasmius</taxon>
    </lineage>
</organism>
<dbReference type="InterPro" id="IPR001128">
    <property type="entry name" value="Cyt_P450"/>
</dbReference>
<dbReference type="PANTHER" id="PTHR46300:SF7">
    <property type="entry name" value="P450, PUTATIVE (EUROFUNG)-RELATED"/>
    <property type="match status" value="1"/>
</dbReference>
<keyword evidence="7" id="KW-0503">Monooxygenase</keyword>
<dbReference type="SUPFAM" id="SSF48264">
    <property type="entry name" value="Cytochrome P450"/>
    <property type="match status" value="1"/>
</dbReference>
<evidence type="ECO:0000256" key="2">
    <source>
        <dbReference type="ARBA" id="ARBA00010617"/>
    </source>
</evidence>
<comment type="cofactor">
    <cofactor evidence="1">
        <name>heme</name>
        <dbReference type="ChEBI" id="CHEBI:30413"/>
    </cofactor>
</comment>
<accession>A0ABR3AC96</accession>
<keyword evidence="6" id="KW-0408">Iron</keyword>
<evidence type="ECO:0000313" key="8">
    <source>
        <dbReference type="EMBL" id="KAL0071024.1"/>
    </source>
</evidence>
<keyword evidence="3" id="KW-0349">Heme</keyword>
<evidence type="ECO:0000313" key="9">
    <source>
        <dbReference type="Proteomes" id="UP001437256"/>
    </source>
</evidence>
<dbReference type="Gene3D" id="1.10.630.10">
    <property type="entry name" value="Cytochrome P450"/>
    <property type="match status" value="1"/>
</dbReference>
<evidence type="ECO:0000256" key="1">
    <source>
        <dbReference type="ARBA" id="ARBA00001971"/>
    </source>
</evidence>
<dbReference type="PANTHER" id="PTHR46300">
    <property type="entry name" value="P450, PUTATIVE (EUROFUNG)-RELATED-RELATED"/>
    <property type="match status" value="1"/>
</dbReference>
<gene>
    <name evidence="8" type="ORF">AAF712_001582</name>
</gene>
<dbReference type="Pfam" id="PF00067">
    <property type="entry name" value="p450"/>
    <property type="match status" value="1"/>
</dbReference>
<keyword evidence="5" id="KW-0560">Oxidoreductase</keyword>
<dbReference type="InterPro" id="IPR050364">
    <property type="entry name" value="Cytochrome_P450_fung"/>
</dbReference>
<reference evidence="8 9" key="1">
    <citation type="submission" date="2024-05" db="EMBL/GenBank/DDBJ databases">
        <title>A draft genome resource for the thread blight pathogen Marasmius tenuissimus strain MS-2.</title>
        <authorList>
            <person name="Yulfo-Soto G.E."/>
            <person name="Baruah I.K."/>
            <person name="Amoako-Attah I."/>
            <person name="Bukari Y."/>
            <person name="Meinhardt L.W."/>
            <person name="Bailey B.A."/>
            <person name="Cohen S.P."/>
        </authorList>
    </citation>
    <scope>NUCLEOTIDE SEQUENCE [LARGE SCALE GENOMIC DNA]</scope>
    <source>
        <strain evidence="8 9">MS-2</strain>
    </source>
</reference>
<evidence type="ECO:0000256" key="3">
    <source>
        <dbReference type="ARBA" id="ARBA00022617"/>
    </source>
</evidence>
<keyword evidence="4" id="KW-0479">Metal-binding</keyword>
<dbReference type="InterPro" id="IPR036396">
    <property type="entry name" value="Cyt_P450_sf"/>
</dbReference>
<evidence type="ECO:0008006" key="10">
    <source>
        <dbReference type="Google" id="ProtNLM"/>
    </source>
</evidence>
<comment type="similarity">
    <text evidence="2">Belongs to the cytochrome P450 family.</text>
</comment>
<evidence type="ECO:0000256" key="6">
    <source>
        <dbReference type="ARBA" id="ARBA00023004"/>
    </source>
</evidence>
<name>A0ABR3AC96_9AGAR</name>
<sequence>MMNNGDKALLALGVVVSIAYVAITRKRARHNMNGLPMPPGPKPLPIVGNILDIPREKESEAYFKLAQEFGPLVFMQVLGRNILVVNDYETANELFEKRGSNYSDRNELPMINDLYGLFIPGYLGTGTQSLFFYLHRMGWDWSFGHMPYGPRWKAHRTMFHRQFQPSVVSAFWPIQLKEAHKLIRRLLSDPGNFINHLR</sequence>
<comment type="caution">
    <text evidence="8">The sequence shown here is derived from an EMBL/GenBank/DDBJ whole genome shotgun (WGS) entry which is preliminary data.</text>
</comment>
<keyword evidence="9" id="KW-1185">Reference proteome</keyword>
<proteinExistence type="inferred from homology"/>
<evidence type="ECO:0000256" key="7">
    <source>
        <dbReference type="ARBA" id="ARBA00023033"/>
    </source>
</evidence>
<protein>
    <recommendedName>
        <fullName evidence="10">Cytochrome P450</fullName>
    </recommendedName>
</protein>
<evidence type="ECO:0000256" key="5">
    <source>
        <dbReference type="ARBA" id="ARBA00023002"/>
    </source>
</evidence>
<evidence type="ECO:0000256" key="4">
    <source>
        <dbReference type="ARBA" id="ARBA00022723"/>
    </source>
</evidence>